<dbReference type="PANTHER" id="PTHR32018:SF1">
    <property type="entry name" value="RHAMNOGALACTURONAN ENDOLYASE"/>
    <property type="match status" value="1"/>
</dbReference>
<dbReference type="InterPro" id="IPR014718">
    <property type="entry name" value="GH-type_carb-bd"/>
</dbReference>
<organism evidence="13 14">
    <name type="scientific">Pseudogymnoascus verrucosus</name>
    <dbReference type="NCBI Taxonomy" id="342668"/>
    <lineage>
        <taxon>Eukaryota</taxon>
        <taxon>Fungi</taxon>
        <taxon>Dikarya</taxon>
        <taxon>Ascomycota</taxon>
        <taxon>Pezizomycotina</taxon>
        <taxon>Leotiomycetes</taxon>
        <taxon>Thelebolales</taxon>
        <taxon>Thelebolaceae</taxon>
        <taxon>Pseudogymnoascus</taxon>
    </lineage>
</organism>
<evidence type="ECO:0000313" key="13">
    <source>
        <dbReference type="EMBL" id="OBT91437.1"/>
    </source>
</evidence>
<dbReference type="GO" id="GO:0030246">
    <property type="term" value="F:carbohydrate binding"/>
    <property type="evidence" value="ECO:0007669"/>
    <property type="project" value="InterPro"/>
</dbReference>
<sequence>MRLSILASALAVATQVHAKGPFLKTIGPEEHIIGNDIWNVTIGKQYGTKLFYKNRDIVGNAVGHYASYNGAASDLSWTTVSIHKQTKDYLDISFEAAEGELHWVIQPELAGAYQYFVNRALPILGEFRTLWRLDNTTFFNGHTSIKDEALPTSADIAAATKVQDETWVKEDGTYITKYDWQALLRDQEYYGVYGPGFGSWYINAGKDEYNGDHLKQELMVHRETATGDVVQLNMLHGTHFMASASDAFPVGKVWGPWLWYLNDGSLNDASHKAKKEISTYPYPWFDNDAYQSRGSVSGKLILSDGRPASNAAVFLGDNHPNETTLDMGRYYYYTAYTDKAGNFQFKNVRTASYAFQAWSNGGAIGDVSTTFIKNDVVVTKKKGTNLGHLTWKTQDRRNIFQIGDFDRTSLGFAYGGAPHQHALVVNCPANLTYTVGTSKTSDWCFGQSAKGNWTVKFNVPKLPNDSSAVLSVSLAGYSSGVSSTIVVNGATTVGNLTSANILTDPCMYRSGTLAGEWHYYEFPVENGALKRGWNTLDFQVTRETLWHGFMWDAVALDYA</sequence>
<dbReference type="AlphaFoldDB" id="A0A1B8G6H8"/>
<reference evidence="13 14" key="1">
    <citation type="submission" date="2016-03" db="EMBL/GenBank/DDBJ databases">
        <title>Comparative genomics of Pseudogymnoascus destructans, the fungus causing white-nose syndrome of bats.</title>
        <authorList>
            <person name="Palmer J.M."/>
            <person name="Drees K.P."/>
            <person name="Foster J.T."/>
            <person name="Lindner D.L."/>
        </authorList>
    </citation>
    <scope>NUCLEOTIDE SEQUENCE [LARGE SCALE GENOMIC DNA]</scope>
    <source>
        <strain evidence="13 14">UAMH 10579</strain>
    </source>
</reference>
<dbReference type="GeneID" id="28843869"/>
<dbReference type="SUPFAM" id="SSF74650">
    <property type="entry name" value="Galactose mutarotase-like"/>
    <property type="match status" value="1"/>
</dbReference>
<dbReference type="Proteomes" id="UP000091956">
    <property type="component" value="Unassembled WGS sequence"/>
</dbReference>
<comment type="similarity">
    <text evidence="3">Belongs to the polysaccharide lyase 4 family.</text>
</comment>
<evidence type="ECO:0000259" key="11">
    <source>
        <dbReference type="Pfam" id="PF14683"/>
    </source>
</evidence>
<dbReference type="Pfam" id="PF14683">
    <property type="entry name" value="CBM-like"/>
    <property type="match status" value="1"/>
</dbReference>
<dbReference type="STRING" id="342668.A0A1B8G6H8"/>
<dbReference type="RefSeq" id="XP_018125170.1">
    <property type="nucleotide sequence ID" value="XM_018279881.2"/>
</dbReference>
<evidence type="ECO:0000256" key="5">
    <source>
        <dbReference type="ARBA" id="ARBA00022525"/>
    </source>
</evidence>
<dbReference type="GO" id="GO:0102210">
    <property type="term" value="F:rhamnogalacturonan endolyase activity"/>
    <property type="evidence" value="ECO:0007669"/>
    <property type="project" value="UniProtKB-EC"/>
</dbReference>
<evidence type="ECO:0000256" key="8">
    <source>
        <dbReference type="ARBA" id="ARBA00023277"/>
    </source>
</evidence>
<comment type="subcellular location">
    <subcellularLocation>
        <location evidence="2">Secreted</location>
    </subcellularLocation>
</comment>
<feature type="chain" id="PRO_5008608243" description="rhamnogalacturonan endolyase" evidence="10">
    <location>
        <begin position="19"/>
        <end position="559"/>
    </location>
</feature>
<keyword evidence="5" id="KW-0964">Secreted</keyword>
<evidence type="ECO:0000256" key="10">
    <source>
        <dbReference type="SAM" id="SignalP"/>
    </source>
</evidence>
<proteinExistence type="inferred from homology"/>
<dbReference type="Gene3D" id="2.60.120.260">
    <property type="entry name" value="Galactose-binding domain-like"/>
    <property type="match status" value="1"/>
</dbReference>
<dbReference type="CDD" id="cd10317">
    <property type="entry name" value="RGL4_C"/>
    <property type="match status" value="1"/>
</dbReference>
<dbReference type="OrthoDB" id="1179585at2759"/>
<reference evidence="14" key="2">
    <citation type="journal article" date="2018" name="Nat. Commun.">
        <title>Extreme sensitivity to ultraviolet light in the fungal pathogen causing white-nose syndrome of bats.</title>
        <authorList>
            <person name="Palmer J.M."/>
            <person name="Drees K.P."/>
            <person name="Foster J.T."/>
            <person name="Lindner D.L."/>
        </authorList>
    </citation>
    <scope>NUCLEOTIDE SEQUENCE [LARGE SCALE GENOMIC DNA]</scope>
    <source>
        <strain evidence="14">UAMH 10579</strain>
    </source>
</reference>
<evidence type="ECO:0000256" key="7">
    <source>
        <dbReference type="ARBA" id="ARBA00023239"/>
    </source>
</evidence>
<dbReference type="CDD" id="cd10320">
    <property type="entry name" value="RGL4_N"/>
    <property type="match status" value="1"/>
</dbReference>
<dbReference type="InterPro" id="IPR029411">
    <property type="entry name" value="RG-lyase_III"/>
</dbReference>
<accession>A0A1B8G6H8</accession>
<keyword evidence="6 10" id="KW-0732">Signal</keyword>
<feature type="domain" description="Rhamnogalacturonan lyase" evidence="12">
    <location>
        <begin position="307"/>
        <end position="385"/>
    </location>
</feature>
<dbReference type="InterPro" id="IPR008979">
    <property type="entry name" value="Galactose-bd-like_sf"/>
</dbReference>
<dbReference type="EC" id="4.2.2.23" evidence="4"/>
<comment type="catalytic activity">
    <reaction evidence="1">
        <text>Endotype eliminative cleavage of L-alpha-rhamnopyranosyl-(1-&gt;4)-alpha-D-galactopyranosyluronic acid bonds of rhamnogalacturonan I domains in ramified hairy regions of pectin leaving L-rhamnopyranose at the reducing end and 4-deoxy-4,5-unsaturated D-galactopyranosyluronic acid at the non-reducing end.</text>
        <dbReference type="EC" id="4.2.2.23"/>
    </reaction>
</comment>
<dbReference type="CDD" id="cd10316">
    <property type="entry name" value="RGL4_M"/>
    <property type="match status" value="1"/>
</dbReference>
<dbReference type="SUPFAM" id="SSF49785">
    <property type="entry name" value="Galactose-binding domain-like"/>
    <property type="match status" value="1"/>
</dbReference>
<dbReference type="InterPro" id="IPR013784">
    <property type="entry name" value="Carb-bd-like_fold"/>
</dbReference>
<dbReference type="InterPro" id="IPR011013">
    <property type="entry name" value="Gal_mutarotase_sf_dom"/>
</dbReference>
<evidence type="ECO:0000256" key="2">
    <source>
        <dbReference type="ARBA" id="ARBA00004613"/>
    </source>
</evidence>
<dbReference type="GO" id="GO:0005576">
    <property type="term" value="C:extracellular region"/>
    <property type="evidence" value="ECO:0007669"/>
    <property type="project" value="UniProtKB-SubCell"/>
</dbReference>
<name>A0A1B8G6H8_9PEZI</name>
<dbReference type="Gene3D" id="2.70.98.10">
    <property type="match status" value="1"/>
</dbReference>
<dbReference type="PANTHER" id="PTHR32018">
    <property type="entry name" value="RHAMNOGALACTURONATE LYASE FAMILY PROTEIN"/>
    <property type="match status" value="1"/>
</dbReference>
<feature type="signal peptide" evidence="10">
    <location>
        <begin position="1"/>
        <end position="18"/>
    </location>
</feature>
<evidence type="ECO:0000313" key="14">
    <source>
        <dbReference type="Proteomes" id="UP000091956"/>
    </source>
</evidence>
<protein>
    <recommendedName>
        <fullName evidence="4">rhamnogalacturonan endolyase</fullName>
        <ecNumber evidence="4">4.2.2.23</ecNumber>
    </recommendedName>
</protein>
<keyword evidence="14" id="KW-1185">Reference proteome</keyword>
<evidence type="ECO:0000256" key="3">
    <source>
        <dbReference type="ARBA" id="ARBA00010418"/>
    </source>
</evidence>
<feature type="domain" description="Rhamnogalacturonan lyase" evidence="11">
    <location>
        <begin position="399"/>
        <end position="556"/>
    </location>
</feature>
<evidence type="ECO:0000256" key="1">
    <source>
        <dbReference type="ARBA" id="ARBA00001324"/>
    </source>
</evidence>
<dbReference type="InterPro" id="IPR029413">
    <property type="entry name" value="RG-lyase_II"/>
</dbReference>
<dbReference type="EMBL" id="KV460291">
    <property type="protein sequence ID" value="OBT91437.1"/>
    <property type="molecule type" value="Genomic_DNA"/>
</dbReference>
<keyword evidence="7" id="KW-0456">Lyase</keyword>
<dbReference type="Pfam" id="PF14686">
    <property type="entry name" value="fn3_3"/>
    <property type="match status" value="1"/>
</dbReference>
<dbReference type="InterPro" id="IPR051850">
    <property type="entry name" value="Polysacch_Lyase_4"/>
</dbReference>
<evidence type="ECO:0000256" key="9">
    <source>
        <dbReference type="ARBA" id="ARBA00023326"/>
    </source>
</evidence>
<gene>
    <name evidence="13" type="ORF">VE01_10483</name>
</gene>
<evidence type="ECO:0000256" key="4">
    <source>
        <dbReference type="ARBA" id="ARBA00012437"/>
    </source>
</evidence>
<dbReference type="GO" id="GO:0000272">
    <property type="term" value="P:polysaccharide catabolic process"/>
    <property type="evidence" value="ECO:0007669"/>
    <property type="project" value="UniProtKB-KW"/>
</dbReference>
<keyword evidence="8" id="KW-0119">Carbohydrate metabolism</keyword>
<keyword evidence="9" id="KW-0624">Polysaccharide degradation</keyword>
<evidence type="ECO:0000256" key="6">
    <source>
        <dbReference type="ARBA" id="ARBA00022729"/>
    </source>
</evidence>
<evidence type="ECO:0000259" key="12">
    <source>
        <dbReference type="Pfam" id="PF14686"/>
    </source>
</evidence>
<dbReference type="SUPFAM" id="SSF49452">
    <property type="entry name" value="Starch-binding domain-like"/>
    <property type="match status" value="1"/>
</dbReference>